<reference evidence="2" key="1">
    <citation type="journal article" date="2019" name="Int. J. Syst. Evol. Microbiol.">
        <title>The Global Catalogue of Microorganisms (GCM) 10K type strain sequencing project: providing services to taxonomists for standard genome sequencing and annotation.</title>
        <authorList>
            <consortium name="The Broad Institute Genomics Platform"/>
            <consortium name="The Broad Institute Genome Sequencing Center for Infectious Disease"/>
            <person name="Wu L."/>
            <person name="Ma J."/>
        </authorList>
    </citation>
    <scope>NUCLEOTIDE SEQUENCE [LARGE SCALE GENOMIC DNA]</scope>
    <source>
        <strain evidence="2">CCUG 52478</strain>
    </source>
</reference>
<accession>A0ABW3VYU7</accession>
<protein>
    <submittedName>
        <fullName evidence="1">DUF5994 family protein</fullName>
    </submittedName>
</protein>
<dbReference type="Proteomes" id="UP001597229">
    <property type="component" value="Unassembled WGS sequence"/>
</dbReference>
<comment type="caution">
    <text evidence="1">The sequence shown here is derived from an EMBL/GenBank/DDBJ whole genome shotgun (WGS) entry which is preliminary data.</text>
</comment>
<gene>
    <name evidence="1" type="ORF">ACFQ3F_10600</name>
</gene>
<sequence>MTTSKDLTLSPPLRLELAAVPGHGVLDGAWWPYSHDLDVELAALVDHFPPAAGRVSRVLFSRPDWATAPRRVPIARGFLKTGSFPRDDTHVVILKLSDRSQLTVLVIPPETATNTAHTLSTTATSTTNRRTGAQLVERLRLDDSGDPGGHWADDGGAS</sequence>
<evidence type="ECO:0000313" key="1">
    <source>
        <dbReference type="EMBL" id="MFD1248236.1"/>
    </source>
</evidence>
<name>A0ABW3VYU7_9ACTN</name>
<keyword evidence="2" id="KW-1185">Reference proteome</keyword>
<proteinExistence type="predicted"/>
<dbReference type="Pfam" id="PF19457">
    <property type="entry name" value="DUF5994"/>
    <property type="match status" value="1"/>
</dbReference>
<dbReference type="EMBL" id="JBHTLX010000014">
    <property type="protein sequence ID" value="MFD1248236.1"/>
    <property type="molecule type" value="Genomic_DNA"/>
</dbReference>
<organism evidence="1 2">
    <name type="scientific">Nocardioides ginsengisoli</name>
    <dbReference type="NCBI Taxonomy" id="363868"/>
    <lineage>
        <taxon>Bacteria</taxon>
        <taxon>Bacillati</taxon>
        <taxon>Actinomycetota</taxon>
        <taxon>Actinomycetes</taxon>
        <taxon>Propionibacteriales</taxon>
        <taxon>Nocardioidaceae</taxon>
        <taxon>Nocardioides</taxon>
    </lineage>
</organism>
<dbReference type="InterPro" id="IPR046036">
    <property type="entry name" value="DUF5994"/>
</dbReference>
<evidence type="ECO:0000313" key="2">
    <source>
        <dbReference type="Proteomes" id="UP001597229"/>
    </source>
</evidence>
<dbReference type="RefSeq" id="WP_367920642.1">
    <property type="nucleotide sequence ID" value="NZ_BAABAC010000035.1"/>
</dbReference>